<evidence type="ECO:0000313" key="1">
    <source>
        <dbReference type="EMBL" id="MDO1534287.1"/>
    </source>
</evidence>
<comment type="caution">
    <text evidence="1">The sequence shown here is derived from an EMBL/GenBank/DDBJ whole genome shotgun (WGS) entry which is preliminary data.</text>
</comment>
<evidence type="ECO:0000313" key="2">
    <source>
        <dbReference type="Proteomes" id="UP001169027"/>
    </source>
</evidence>
<dbReference type="RefSeq" id="WP_301811786.1">
    <property type="nucleotide sequence ID" value="NZ_JAUJZH010000013.1"/>
</dbReference>
<dbReference type="Proteomes" id="UP001169027">
    <property type="component" value="Unassembled WGS sequence"/>
</dbReference>
<sequence>MANLASWPDDPTPESPEATAETAIPALVAQVYESAPAEERCRLVETLLRPLGVLSLVAIANGIFAKIRFRNAGQDPGVRIDDLQNVGTADMVALAHHAQQVSVETVDGLVQQLTTSGALAGSAAAALLIGLLVQRARSRRGAQARADDGSLDPS</sequence>
<proteinExistence type="predicted"/>
<keyword evidence="2" id="KW-1185">Reference proteome</keyword>
<name>A0ABT8S7U3_9BURK</name>
<protein>
    <submittedName>
        <fullName evidence="1">Uncharacterized protein</fullName>
    </submittedName>
</protein>
<organism evidence="1 2">
    <name type="scientific">Variovorax ginsengisoli</name>
    <dbReference type="NCBI Taxonomy" id="363844"/>
    <lineage>
        <taxon>Bacteria</taxon>
        <taxon>Pseudomonadati</taxon>
        <taxon>Pseudomonadota</taxon>
        <taxon>Betaproteobacteria</taxon>
        <taxon>Burkholderiales</taxon>
        <taxon>Comamonadaceae</taxon>
        <taxon>Variovorax</taxon>
    </lineage>
</organism>
<dbReference type="EMBL" id="JAUKVY010000013">
    <property type="protein sequence ID" value="MDO1534287.1"/>
    <property type="molecule type" value="Genomic_DNA"/>
</dbReference>
<accession>A0ABT8S7U3</accession>
<gene>
    <name evidence="1" type="ORF">Q2T77_18520</name>
</gene>
<reference evidence="1" key="1">
    <citation type="submission" date="2023-06" db="EMBL/GenBank/DDBJ databases">
        <authorList>
            <person name="Jiang Y."/>
            <person name="Liu Q."/>
        </authorList>
    </citation>
    <scope>NUCLEOTIDE SEQUENCE</scope>
    <source>
        <strain evidence="1">CGMCC 1.12090</strain>
    </source>
</reference>